<sequence>MLSPDTVWDPGSQLLSQCVVVENASRTLYLSGQTAITADGQFEGIGDIDAQIRLSFENIRLILDAAGGTLDNVVKLTVYFADISTLDTYTGILGELFPQTRPAQTVVEVARLAMPELLIEIDAVAVL</sequence>
<dbReference type="InterPro" id="IPR006175">
    <property type="entry name" value="YjgF/YER057c/UK114"/>
</dbReference>
<dbReference type="Proteomes" id="UP000198327">
    <property type="component" value="Unassembled WGS sequence"/>
</dbReference>
<keyword evidence="3" id="KW-1185">Reference proteome</keyword>
<dbReference type="SUPFAM" id="SSF55298">
    <property type="entry name" value="YjgF-like"/>
    <property type="match status" value="1"/>
</dbReference>
<reference evidence="3" key="1">
    <citation type="submission" date="2017-06" db="EMBL/GenBank/DDBJ databases">
        <authorList>
            <person name="Varghese N."/>
            <person name="Submissions S."/>
        </authorList>
    </citation>
    <scope>NUCLEOTIDE SEQUENCE [LARGE SCALE GENOMIC DNA]</scope>
    <source>
        <strain evidence="3">JCM 23211</strain>
    </source>
</reference>
<name>A0A239MLQ7_9NOCA</name>
<dbReference type="RefSeq" id="WP_245866129.1">
    <property type="nucleotide sequence ID" value="NZ_FZOW01000019.1"/>
</dbReference>
<dbReference type="PANTHER" id="PTHR11803">
    <property type="entry name" value="2-IMINOBUTANOATE/2-IMINOPROPANOATE DEAMINASE RIDA"/>
    <property type="match status" value="1"/>
</dbReference>
<dbReference type="PANTHER" id="PTHR11803:SF58">
    <property type="entry name" value="PROTEIN HMF1-RELATED"/>
    <property type="match status" value="1"/>
</dbReference>
<dbReference type="AlphaFoldDB" id="A0A239MLQ7"/>
<proteinExistence type="inferred from homology"/>
<evidence type="ECO:0000313" key="2">
    <source>
        <dbReference type="EMBL" id="SNT43022.1"/>
    </source>
</evidence>
<organism evidence="2 3">
    <name type="scientific">Rhodococcoides kyotonense</name>
    <dbReference type="NCBI Taxonomy" id="398843"/>
    <lineage>
        <taxon>Bacteria</taxon>
        <taxon>Bacillati</taxon>
        <taxon>Actinomycetota</taxon>
        <taxon>Actinomycetes</taxon>
        <taxon>Mycobacteriales</taxon>
        <taxon>Nocardiaceae</taxon>
        <taxon>Rhodococcoides</taxon>
    </lineage>
</organism>
<dbReference type="GO" id="GO:0019239">
    <property type="term" value="F:deaminase activity"/>
    <property type="evidence" value="ECO:0007669"/>
    <property type="project" value="TreeGrafter"/>
</dbReference>
<evidence type="ECO:0000256" key="1">
    <source>
        <dbReference type="ARBA" id="ARBA00010552"/>
    </source>
</evidence>
<dbReference type="STRING" id="398843.A3K89_06215"/>
<dbReference type="GO" id="GO:0005829">
    <property type="term" value="C:cytosol"/>
    <property type="evidence" value="ECO:0007669"/>
    <property type="project" value="TreeGrafter"/>
</dbReference>
<gene>
    <name evidence="2" type="ORF">SAMN05421642_1199</name>
</gene>
<dbReference type="CDD" id="cd00448">
    <property type="entry name" value="YjgF_YER057c_UK114_family"/>
    <property type="match status" value="1"/>
</dbReference>
<accession>A0A239MLQ7</accession>
<comment type="similarity">
    <text evidence="1">Belongs to the RutC family.</text>
</comment>
<protein>
    <submittedName>
        <fullName evidence="2">Enamine deaminase RidA, house cleaning of reactive enamine intermediates, YjgF/YER057c/UK114 family</fullName>
    </submittedName>
</protein>
<dbReference type="Gene3D" id="3.30.1330.40">
    <property type="entry name" value="RutC-like"/>
    <property type="match status" value="1"/>
</dbReference>
<dbReference type="Pfam" id="PF01042">
    <property type="entry name" value="Ribonuc_L-PSP"/>
    <property type="match status" value="1"/>
</dbReference>
<evidence type="ECO:0000313" key="3">
    <source>
        <dbReference type="Proteomes" id="UP000198327"/>
    </source>
</evidence>
<dbReference type="EMBL" id="FZOW01000019">
    <property type="protein sequence ID" value="SNT43022.1"/>
    <property type="molecule type" value="Genomic_DNA"/>
</dbReference>
<dbReference type="InterPro" id="IPR035959">
    <property type="entry name" value="RutC-like_sf"/>
</dbReference>